<feature type="non-terminal residue" evidence="6">
    <location>
        <position position="1"/>
    </location>
</feature>
<dbReference type="InterPro" id="IPR036394">
    <property type="entry name" value="Ribosomal_uL22_sf"/>
</dbReference>
<dbReference type="EMBL" id="JANBPY010001771">
    <property type="protein sequence ID" value="KAJ1958586.1"/>
    <property type="molecule type" value="Genomic_DNA"/>
</dbReference>
<accession>A0A9W8E074</accession>
<name>A0A9W8E074_9FUNG</name>
<dbReference type="GO" id="GO:0005762">
    <property type="term" value="C:mitochondrial large ribosomal subunit"/>
    <property type="evidence" value="ECO:0007669"/>
    <property type="project" value="TreeGrafter"/>
</dbReference>
<feature type="region of interest" description="Disordered" evidence="5">
    <location>
        <begin position="31"/>
        <end position="54"/>
    </location>
</feature>
<dbReference type="AlphaFoldDB" id="A0A9W8E074"/>
<dbReference type="Pfam" id="PF00237">
    <property type="entry name" value="Ribosomal_L22"/>
    <property type="match status" value="1"/>
</dbReference>
<evidence type="ECO:0000256" key="3">
    <source>
        <dbReference type="ARBA" id="ARBA00023274"/>
    </source>
</evidence>
<evidence type="ECO:0000256" key="4">
    <source>
        <dbReference type="RuleBase" id="RU004005"/>
    </source>
</evidence>
<keyword evidence="3 4" id="KW-0687">Ribonucleoprotein</keyword>
<dbReference type="SUPFAM" id="SSF54843">
    <property type="entry name" value="Ribosomal protein L22"/>
    <property type="match status" value="1"/>
</dbReference>
<gene>
    <name evidence="6" type="primary">mrpl22</name>
    <name evidence="6" type="ORF">IWQ62_004873</name>
</gene>
<sequence length="246" mass="27800">PSLAGSGTVSRSLLVWSSGLRLGIHTSSSRGALFGGKKQAEPLASRPDLGASPVFDLPVEEKPASAESKSVDITKSGTPLLSSVMSELPEASTKEYQFTTANYKTGYKKLRFLAKQISGKPVQEAIDQMEFSAKRWAKPLLHTLALARKNAKLQKEMDPERLVVHRTWVGKGQYQKRIDYKGRGRFGMKHLYSSHVKFVLREAEPERDQANRGFRRNIKRFNITKKVWTPMKETKPIYTPSPYYNW</sequence>
<dbReference type="PANTHER" id="PTHR13501:SF8">
    <property type="entry name" value="LARGE RIBOSOMAL SUBUNIT PROTEIN UL22M"/>
    <property type="match status" value="1"/>
</dbReference>
<keyword evidence="2 4" id="KW-0689">Ribosomal protein</keyword>
<evidence type="ECO:0000256" key="2">
    <source>
        <dbReference type="ARBA" id="ARBA00022980"/>
    </source>
</evidence>
<dbReference type="InterPro" id="IPR001063">
    <property type="entry name" value="Ribosomal_uL22"/>
</dbReference>
<dbReference type="Proteomes" id="UP001150925">
    <property type="component" value="Unassembled WGS sequence"/>
</dbReference>
<comment type="caution">
    <text evidence="6">The sequence shown here is derived from an EMBL/GenBank/DDBJ whole genome shotgun (WGS) entry which is preliminary data.</text>
</comment>
<keyword evidence="7" id="KW-1185">Reference proteome</keyword>
<dbReference type="GO" id="GO:0003735">
    <property type="term" value="F:structural constituent of ribosome"/>
    <property type="evidence" value="ECO:0007669"/>
    <property type="project" value="InterPro"/>
</dbReference>
<reference evidence="6" key="1">
    <citation type="submission" date="2022-07" db="EMBL/GenBank/DDBJ databases">
        <title>Phylogenomic reconstructions and comparative analyses of Kickxellomycotina fungi.</title>
        <authorList>
            <person name="Reynolds N.K."/>
            <person name="Stajich J.E."/>
            <person name="Barry K."/>
            <person name="Grigoriev I.V."/>
            <person name="Crous P."/>
            <person name="Smith M.E."/>
        </authorList>
    </citation>
    <scope>NUCLEOTIDE SEQUENCE</scope>
    <source>
        <strain evidence="6">RSA 1196</strain>
    </source>
</reference>
<evidence type="ECO:0000313" key="6">
    <source>
        <dbReference type="EMBL" id="KAJ1958586.1"/>
    </source>
</evidence>
<organism evidence="6 7">
    <name type="scientific">Dispira parvispora</name>
    <dbReference type="NCBI Taxonomy" id="1520584"/>
    <lineage>
        <taxon>Eukaryota</taxon>
        <taxon>Fungi</taxon>
        <taxon>Fungi incertae sedis</taxon>
        <taxon>Zoopagomycota</taxon>
        <taxon>Kickxellomycotina</taxon>
        <taxon>Dimargaritomycetes</taxon>
        <taxon>Dimargaritales</taxon>
        <taxon>Dimargaritaceae</taxon>
        <taxon>Dispira</taxon>
    </lineage>
</organism>
<proteinExistence type="inferred from homology"/>
<dbReference type="GO" id="GO:0006412">
    <property type="term" value="P:translation"/>
    <property type="evidence" value="ECO:0007669"/>
    <property type="project" value="InterPro"/>
</dbReference>
<comment type="similarity">
    <text evidence="1 4">Belongs to the universal ribosomal protein uL22 family.</text>
</comment>
<evidence type="ECO:0000256" key="1">
    <source>
        <dbReference type="ARBA" id="ARBA00009451"/>
    </source>
</evidence>
<dbReference type="OrthoDB" id="416470at2759"/>
<evidence type="ECO:0000313" key="7">
    <source>
        <dbReference type="Proteomes" id="UP001150925"/>
    </source>
</evidence>
<dbReference type="Gene3D" id="3.90.470.10">
    <property type="entry name" value="Ribosomal protein L22/L17"/>
    <property type="match status" value="1"/>
</dbReference>
<protein>
    <submittedName>
        <fullName evidence="6">39S ribosomal protein L22, mitochondrial</fullName>
    </submittedName>
</protein>
<dbReference type="InterPro" id="IPR047867">
    <property type="entry name" value="Ribosomal_uL22_bac/org-type"/>
</dbReference>
<dbReference type="PANTHER" id="PTHR13501">
    <property type="entry name" value="CHLOROPLAST 50S RIBOSOMAL PROTEIN L22-RELATED"/>
    <property type="match status" value="1"/>
</dbReference>
<evidence type="ECO:0000256" key="5">
    <source>
        <dbReference type="SAM" id="MobiDB-lite"/>
    </source>
</evidence>